<keyword evidence="1" id="KW-0597">Phosphoprotein</keyword>
<dbReference type="Proteomes" id="UP000478837">
    <property type="component" value="Unassembled WGS sequence"/>
</dbReference>
<evidence type="ECO:0000313" key="5">
    <source>
        <dbReference type="Proteomes" id="UP000478837"/>
    </source>
</evidence>
<feature type="modified residue" description="4-aspartylphosphate" evidence="1">
    <location>
        <position position="58"/>
    </location>
</feature>
<dbReference type="Pfam" id="PF00072">
    <property type="entry name" value="Response_reg"/>
    <property type="match status" value="1"/>
</dbReference>
<evidence type="ECO:0000313" key="4">
    <source>
        <dbReference type="EMBL" id="NDW22837.1"/>
    </source>
</evidence>
<dbReference type="SUPFAM" id="SSF109604">
    <property type="entry name" value="HD-domain/PDEase-like"/>
    <property type="match status" value="1"/>
</dbReference>
<dbReference type="Gene3D" id="3.40.50.2300">
    <property type="match status" value="1"/>
</dbReference>
<dbReference type="InterPro" id="IPR014626">
    <property type="entry name" value="Sig_transdc_resp-reg_put"/>
</dbReference>
<dbReference type="PROSITE" id="PS51833">
    <property type="entry name" value="HDOD"/>
    <property type="match status" value="1"/>
</dbReference>
<comment type="caution">
    <text evidence="4">The sequence shown here is derived from an EMBL/GenBank/DDBJ whole genome shotgun (WGS) entry which is preliminary data.</text>
</comment>
<proteinExistence type="predicted"/>
<dbReference type="AlphaFoldDB" id="A0A6L9MXJ5"/>
<dbReference type="SUPFAM" id="SSF52172">
    <property type="entry name" value="CheY-like"/>
    <property type="match status" value="1"/>
</dbReference>
<dbReference type="RefSeq" id="WP_163112546.1">
    <property type="nucleotide sequence ID" value="NZ_JAAAWP010000011.1"/>
</dbReference>
<dbReference type="GO" id="GO:0000160">
    <property type="term" value="P:phosphorelay signal transduction system"/>
    <property type="evidence" value="ECO:0007669"/>
    <property type="project" value="InterPro"/>
</dbReference>
<dbReference type="PANTHER" id="PTHR33525">
    <property type="match status" value="1"/>
</dbReference>
<gene>
    <name evidence="4" type="ORF">GTW09_15040</name>
</gene>
<dbReference type="EMBL" id="JAAAWP010000011">
    <property type="protein sequence ID" value="NDW22837.1"/>
    <property type="molecule type" value="Genomic_DNA"/>
</dbReference>
<evidence type="ECO:0000256" key="1">
    <source>
        <dbReference type="PROSITE-ProRule" id="PRU00169"/>
    </source>
</evidence>
<name>A0A6L9MXJ5_9ALTE</name>
<dbReference type="Pfam" id="PF08668">
    <property type="entry name" value="HDOD"/>
    <property type="match status" value="1"/>
</dbReference>
<dbReference type="Gene3D" id="1.10.3210.10">
    <property type="entry name" value="Hypothetical protein af1432"/>
    <property type="match status" value="1"/>
</dbReference>
<dbReference type="SMART" id="SM00448">
    <property type="entry name" value="REC"/>
    <property type="match status" value="1"/>
</dbReference>
<feature type="domain" description="HDOD" evidence="3">
    <location>
        <begin position="143"/>
        <end position="323"/>
    </location>
</feature>
<reference evidence="4 5" key="1">
    <citation type="submission" date="2020-01" db="EMBL/GenBank/DDBJ databases">
        <title>Genomes of bacteria type strains.</title>
        <authorList>
            <person name="Chen J."/>
            <person name="Zhu S."/>
            <person name="Yang J."/>
        </authorList>
    </citation>
    <scope>NUCLEOTIDE SEQUENCE [LARGE SCALE GENOMIC DNA]</scope>
    <source>
        <strain evidence="4 5">LMG 22958</strain>
    </source>
</reference>
<organism evidence="4 5">
    <name type="scientific">Alteromonas hispanica</name>
    <dbReference type="NCBI Taxonomy" id="315421"/>
    <lineage>
        <taxon>Bacteria</taxon>
        <taxon>Pseudomonadati</taxon>
        <taxon>Pseudomonadota</taxon>
        <taxon>Gammaproteobacteria</taxon>
        <taxon>Alteromonadales</taxon>
        <taxon>Alteromonadaceae</taxon>
        <taxon>Alteromonas/Salinimonas group</taxon>
        <taxon>Alteromonas</taxon>
    </lineage>
</organism>
<dbReference type="PANTHER" id="PTHR33525:SF5">
    <property type="entry name" value="TWO COMPONENT SIGNAL TRANSDUCTION SYSTEM RESPONSE REGULATOR"/>
    <property type="match status" value="1"/>
</dbReference>
<dbReference type="InterPro" id="IPR013976">
    <property type="entry name" value="HDOD"/>
</dbReference>
<dbReference type="InterPro" id="IPR011006">
    <property type="entry name" value="CheY-like_superfamily"/>
</dbReference>
<dbReference type="PIRSF" id="PIRSF036883">
    <property type="entry name" value="RR_HD-GYP_mod"/>
    <property type="match status" value="1"/>
</dbReference>
<dbReference type="InterPro" id="IPR052340">
    <property type="entry name" value="RNase_Y/CdgJ"/>
</dbReference>
<protein>
    <submittedName>
        <fullName evidence="4">HDOD domain-containing protein</fullName>
    </submittedName>
</protein>
<evidence type="ECO:0000259" key="3">
    <source>
        <dbReference type="PROSITE" id="PS51833"/>
    </source>
</evidence>
<feature type="domain" description="Response regulatory" evidence="2">
    <location>
        <begin position="5"/>
        <end position="122"/>
    </location>
</feature>
<keyword evidence="5" id="KW-1185">Reference proteome</keyword>
<evidence type="ECO:0000259" key="2">
    <source>
        <dbReference type="PROSITE" id="PS50110"/>
    </source>
</evidence>
<dbReference type="PROSITE" id="PS50110">
    <property type="entry name" value="RESPONSE_REGULATORY"/>
    <property type="match status" value="1"/>
</dbReference>
<sequence>MSNNQVLIVDDEQLILKSLKRALRRIAPLWTVHLYESGQEALSDLKSGVIQPDLVMCDRLMPGTRGDDVLLECRMHNPEAIRLLMTGDTRIDIKEIVASNVHIYISKPFEHDDINNVFNRVIRLKALPLDTDIRRALGRLEHLPVLNETCQKLDELFKNQNVELSDVAKVVETDPTLVAVVLQAANSPFLGFRTQVSSIDKAVKRVGLNTIKSIAIASSLGETYDVNDSRFRDIVEHAFASAFIASRLMRLREFPSEQAEYAFSMCMLACIGELYLIGSPDTVYNEDLQQASQPLSALITYYLLTLWGIEERLVEDIFQASSEVKCSGHFSEVFYLARRLAHEPIENNLADLPSNDDRGADDYAFVAQWRDAISAFQESS</sequence>
<accession>A0A6L9MXJ5</accession>
<dbReference type="InterPro" id="IPR001789">
    <property type="entry name" value="Sig_transdc_resp-reg_receiver"/>
</dbReference>